<dbReference type="InterPro" id="IPR013099">
    <property type="entry name" value="K_chnl_dom"/>
</dbReference>
<keyword evidence="6 13" id="KW-0406">Ion transport</keyword>
<proteinExistence type="inferred from homology"/>
<accession>A0A8S4PGZ0</accession>
<keyword evidence="5 15" id="KW-1133">Transmembrane helix</keyword>
<comment type="caution">
    <text evidence="17">The sequence shown here is derived from an EMBL/GenBank/DDBJ whole genome shotgun (WGS) entry which is preliminary data.</text>
</comment>
<feature type="transmembrane region" description="Helical" evidence="15">
    <location>
        <begin position="6"/>
        <end position="27"/>
    </location>
</feature>
<dbReference type="PRINTS" id="PR01333">
    <property type="entry name" value="2POREKCHANEL"/>
</dbReference>
<dbReference type="PANTHER" id="PTHR11003:SF345">
    <property type="entry name" value="TWIK FAMILY OF POTASSIUM CHANNELS PROTEIN 18"/>
    <property type="match status" value="1"/>
</dbReference>
<evidence type="ECO:0000259" key="16">
    <source>
        <dbReference type="Pfam" id="PF07885"/>
    </source>
</evidence>
<dbReference type="GO" id="GO:0005886">
    <property type="term" value="C:plasma membrane"/>
    <property type="evidence" value="ECO:0007669"/>
    <property type="project" value="UniProtKB-SubCell"/>
</dbReference>
<evidence type="ECO:0000256" key="15">
    <source>
        <dbReference type="SAM" id="Phobius"/>
    </source>
</evidence>
<dbReference type="SUPFAM" id="SSF81324">
    <property type="entry name" value="Voltage-gated potassium channels"/>
    <property type="match status" value="2"/>
</dbReference>
<comment type="catalytic activity">
    <reaction evidence="11">
        <text>Rb(+)(in) = Rb(+)(out)</text>
        <dbReference type="Rhea" id="RHEA:78547"/>
        <dbReference type="ChEBI" id="CHEBI:49847"/>
    </reaction>
</comment>
<feature type="transmembrane region" description="Helical" evidence="15">
    <location>
        <begin position="225"/>
        <end position="247"/>
    </location>
</feature>
<dbReference type="PRINTS" id="PR01499">
    <property type="entry name" value="TREKCHANNEL"/>
</dbReference>
<evidence type="ECO:0000313" key="18">
    <source>
        <dbReference type="Proteomes" id="UP000749559"/>
    </source>
</evidence>
<dbReference type="Pfam" id="PF07885">
    <property type="entry name" value="Ion_trans_2"/>
    <property type="match status" value="2"/>
</dbReference>
<evidence type="ECO:0000256" key="9">
    <source>
        <dbReference type="ARBA" id="ARBA00023303"/>
    </source>
</evidence>
<evidence type="ECO:0000313" key="17">
    <source>
        <dbReference type="EMBL" id="CAH1792441.1"/>
    </source>
</evidence>
<keyword evidence="7 15" id="KW-0472">Membrane</keyword>
<evidence type="ECO:0000256" key="14">
    <source>
        <dbReference type="SAM" id="MobiDB-lite"/>
    </source>
</evidence>
<keyword evidence="18" id="KW-1185">Reference proteome</keyword>
<feature type="region of interest" description="Disordered" evidence="14">
    <location>
        <begin position="453"/>
        <end position="513"/>
    </location>
</feature>
<dbReference type="GO" id="GO:0022841">
    <property type="term" value="F:potassium ion leak channel activity"/>
    <property type="evidence" value="ECO:0007669"/>
    <property type="project" value="TreeGrafter"/>
</dbReference>
<feature type="compositionally biased region" description="Basic and acidic residues" evidence="14">
    <location>
        <begin position="475"/>
        <end position="495"/>
    </location>
</feature>
<dbReference type="OrthoDB" id="297496at2759"/>
<evidence type="ECO:0000256" key="8">
    <source>
        <dbReference type="ARBA" id="ARBA00023157"/>
    </source>
</evidence>
<evidence type="ECO:0000256" key="6">
    <source>
        <dbReference type="ARBA" id="ARBA00023065"/>
    </source>
</evidence>
<keyword evidence="2 13" id="KW-0813">Transport</keyword>
<evidence type="ECO:0000256" key="5">
    <source>
        <dbReference type="ARBA" id="ARBA00022989"/>
    </source>
</evidence>
<feature type="domain" description="Potassium channel" evidence="16">
    <location>
        <begin position="72"/>
        <end position="139"/>
    </location>
</feature>
<gene>
    <name evidence="17" type="ORF">OFUS_LOCUS17403</name>
</gene>
<comment type="catalytic activity">
    <reaction evidence="12">
        <text>Cs(+)(in) = Cs(+)(out)</text>
        <dbReference type="Rhea" id="RHEA:78555"/>
        <dbReference type="ChEBI" id="CHEBI:49547"/>
    </reaction>
</comment>
<evidence type="ECO:0000256" key="7">
    <source>
        <dbReference type="ARBA" id="ARBA00023136"/>
    </source>
</evidence>
<feature type="transmembrane region" description="Helical" evidence="15">
    <location>
        <begin position="165"/>
        <end position="184"/>
    </location>
</feature>
<dbReference type="AlphaFoldDB" id="A0A8S4PGZ0"/>
<dbReference type="PANTHER" id="PTHR11003">
    <property type="entry name" value="POTASSIUM CHANNEL, SUBFAMILY K"/>
    <property type="match status" value="1"/>
</dbReference>
<evidence type="ECO:0000256" key="12">
    <source>
        <dbReference type="ARBA" id="ARBA00044691"/>
    </source>
</evidence>
<keyword evidence="9 13" id="KW-0407">Ion channel</keyword>
<evidence type="ECO:0000256" key="13">
    <source>
        <dbReference type="RuleBase" id="RU003857"/>
    </source>
</evidence>
<keyword evidence="4 13" id="KW-0812">Transmembrane</keyword>
<feature type="compositionally biased region" description="Acidic residues" evidence="14">
    <location>
        <begin position="497"/>
        <end position="513"/>
    </location>
</feature>
<comment type="subcellular location">
    <subcellularLocation>
        <location evidence="1">Cell membrane</location>
        <topology evidence="1">Multi-pass membrane protein</topology>
    </subcellularLocation>
</comment>
<dbReference type="GO" id="GO:0015271">
    <property type="term" value="F:outward rectifier potassium channel activity"/>
    <property type="evidence" value="ECO:0007669"/>
    <property type="project" value="TreeGrafter"/>
</dbReference>
<protein>
    <recommendedName>
        <fullName evidence="16">Potassium channel domain-containing protein</fullName>
    </recommendedName>
</protein>
<organism evidence="17 18">
    <name type="scientific">Owenia fusiformis</name>
    <name type="common">Polychaete worm</name>
    <dbReference type="NCBI Taxonomy" id="6347"/>
    <lineage>
        <taxon>Eukaryota</taxon>
        <taxon>Metazoa</taxon>
        <taxon>Spiralia</taxon>
        <taxon>Lophotrochozoa</taxon>
        <taxon>Annelida</taxon>
        <taxon>Polychaeta</taxon>
        <taxon>Sedentaria</taxon>
        <taxon>Canalipalpata</taxon>
        <taxon>Sabellida</taxon>
        <taxon>Oweniida</taxon>
        <taxon>Oweniidae</taxon>
        <taxon>Owenia</taxon>
    </lineage>
</organism>
<dbReference type="Gene3D" id="1.10.287.70">
    <property type="match status" value="1"/>
</dbReference>
<evidence type="ECO:0000256" key="11">
    <source>
        <dbReference type="ARBA" id="ARBA00044657"/>
    </source>
</evidence>
<reference evidence="17" key="1">
    <citation type="submission" date="2022-03" db="EMBL/GenBank/DDBJ databases">
        <authorList>
            <person name="Martin C."/>
        </authorList>
    </citation>
    <scope>NUCLEOTIDE SEQUENCE</scope>
</reference>
<sequence>MRCWVVLVLLVVVAGYVGLGGLMFHYLEQPNEESSRLNIRLETRQFLSNFSCLDEKELHRLLHVVIDTYKAGVWEIGDETSASNWDIASSAFFATTVVTTIGYGHISPKTSLGQIACVVFGLLGIPLTMLLLTGLGSKIHRCLTCCCTKISFCKRHPRSGGAIKSLILFIIGAGIFIFAPTVAFNIVEDWSYLEGAYYAFITLSTIGFGDFVAGQRDDVSYRSWYKICLAAWIILGLAWLATVITAISKAMSKKLIIDEDSESDCSDVIVNIKHSDLDIETMALVNEPRRKRYVKPKKDKQNGFIEYTKEDEDNMQKAADDLVQTAIADAVDVVKTDNATHVHNKDQPSEDVASERNVTPETELMAAPKAKDIQAINNGQSHIAEEGQVKEHLPLISISNLDEKPVMSTATSSSICDESKIDGLADEIMAETGIAENDTSNTKDISDRINIDSAETNNDTPAVDVNDDNEQCTTPDEKHVQSDNNDIKTDDKVSELLDMDPSNENEIEENTKL</sequence>
<evidence type="ECO:0000256" key="3">
    <source>
        <dbReference type="ARBA" id="ARBA00022475"/>
    </source>
</evidence>
<keyword evidence="3" id="KW-1003">Cell membrane</keyword>
<comment type="catalytic activity">
    <reaction evidence="10">
        <text>K(+)(in) = K(+)(out)</text>
        <dbReference type="Rhea" id="RHEA:29463"/>
        <dbReference type="ChEBI" id="CHEBI:29103"/>
    </reaction>
</comment>
<feature type="transmembrane region" description="Helical" evidence="15">
    <location>
        <begin position="112"/>
        <end position="132"/>
    </location>
</feature>
<feature type="domain" description="Potassium channel" evidence="16">
    <location>
        <begin position="170"/>
        <end position="252"/>
    </location>
</feature>
<evidence type="ECO:0000256" key="1">
    <source>
        <dbReference type="ARBA" id="ARBA00004651"/>
    </source>
</evidence>
<dbReference type="Proteomes" id="UP000749559">
    <property type="component" value="Unassembled WGS sequence"/>
</dbReference>
<dbReference type="InterPro" id="IPR003976">
    <property type="entry name" value="2pore_dom_K_chnl_TREK"/>
</dbReference>
<feature type="transmembrane region" description="Helical" evidence="15">
    <location>
        <begin position="196"/>
        <end position="213"/>
    </location>
</feature>
<evidence type="ECO:0000256" key="10">
    <source>
        <dbReference type="ARBA" id="ARBA00034430"/>
    </source>
</evidence>
<dbReference type="InterPro" id="IPR003280">
    <property type="entry name" value="2pore_dom_K_chnl"/>
</dbReference>
<evidence type="ECO:0000256" key="2">
    <source>
        <dbReference type="ARBA" id="ARBA00022448"/>
    </source>
</evidence>
<dbReference type="GO" id="GO:0030322">
    <property type="term" value="P:stabilization of membrane potential"/>
    <property type="evidence" value="ECO:0007669"/>
    <property type="project" value="TreeGrafter"/>
</dbReference>
<keyword evidence="8" id="KW-1015">Disulfide bond</keyword>
<dbReference type="EMBL" id="CAIIXF020000008">
    <property type="protein sequence ID" value="CAH1792441.1"/>
    <property type="molecule type" value="Genomic_DNA"/>
</dbReference>
<evidence type="ECO:0000256" key="4">
    <source>
        <dbReference type="ARBA" id="ARBA00022692"/>
    </source>
</evidence>
<name>A0A8S4PGZ0_OWEFU</name>
<comment type="similarity">
    <text evidence="13">Belongs to the two pore domain potassium channel (TC 1.A.1.8) family.</text>
</comment>